<dbReference type="Pfam" id="PF07876">
    <property type="entry name" value="Dabb"/>
    <property type="match status" value="1"/>
</dbReference>
<feature type="domain" description="Stress-response A/B barrel" evidence="3">
    <location>
        <begin position="27"/>
        <end position="120"/>
    </location>
</feature>
<evidence type="ECO:0000313" key="4">
    <source>
        <dbReference type="EMBL" id="WDE98574.1"/>
    </source>
</evidence>
<dbReference type="SMART" id="SM00886">
    <property type="entry name" value="Dabb"/>
    <property type="match status" value="1"/>
</dbReference>
<dbReference type="PROSITE" id="PS51502">
    <property type="entry name" value="S_R_A_B_BARREL"/>
    <property type="match status" value="1"/>
</dbReference>
<dbReference type="RefSeq" id="WP_274153445.1">
    <property type="nucleotide sequence ID" value="NZ_CP117812.1"/>
</dbReference>
<organism evidence="4 5">
    <name type="scientific">Lentisphaera profundi</name>
    <dbReference type="NCBI Taxonomy" id="1658616"/>
    <lineage>
        <taxon>Bacteria</taxon>
        <taxon>Pseudomonadati</taxon>
        <taxon>Lentisphaerota</taxon>
        <taxon>Lentisphaeria</taxon>
        <taxon>Lentisphaerales</taxon>
        <taxon>Lentisphaeraceae</taxon>
        <taxon>Lentisphaera</taxon>
    </lineage>
</organism>
<evidence type="ECO:0000259" key="3">
    <source>
        <dbReference type="PROSITE" id="PS51502"/>
    </source>
</evidence>
<evidence type="ECO:0000256" key="1">
    <source>
        <dbReference type="ARBA" id="ARBA00011738"/>
    </source>
</evidence>
<evidence type="ECO:0000313" key="5">
    <source>
        <dbReference type="Proteomes" id="UP001214250"/>
    </source>
</evidence>
<dbReference type="PANTHER" id="PTHR33178">
    <property type="match status" value="1"/>
</dbReference>
<dbReference type="EMBL" id="CP117812">
    <property type="protein sequence ID" value="WDE98574.1"/>
    <property type="molecule type" value="Genomic_DNA"/>
</dbReference>
<reference evidence="4 5" key="1">
    <citation type="submission" date="2023-02" db="EMBL/GenBank/DDBJ databases">
        <title>Genome sequence of Lentisphaera profundi SAORIC-696.</title>
        <authorList>
            <person name="Kim e."/>
            <person name="Cho J.-C."/>
            <person name="Choi A."/>
            <person name="Kang I."/>
        </authorList>
    </citation>
    <scope>NUCLEOTIDE SEQUENCE [LARGE SCALE GENOMIC DNA]</scope>
    <source>
        <strain evidence="4 5">SAORIC-696</strain>
    </source>
</reference>
<dbReference type="InterPro" id="IPR044662">
    <property type="entry name" value="HS1/DABB1-like"/>
</dbReference>
<dbReference type="SUPFAM" id="SSF54909">
    <property type="entry name" value="Dimeric alpha+beta barrel"/>
    <property type="match status" value="1"/>
</dbReference>
<protein>
    <submittedName>
        <fullName evidence="4">Dabb family protein</fullName>
    </submittedName>
</protein>
<dbReference type="PANTHER" id="PTHR33178:SF10">
    <property type="entry name" value="STRESS-RESPONSE A_B BARREL DOMAIN-CONTAINING PROTEIN"/>
    <property type="match status" value="1"/>
</dbReference>
<feature type="chain" id="PRO_5046605171" evidence="2">
    <location>
        <begin position="24"/>
        <end position="123"/>
    </location>
</feature>
<dbReference type="InterPro" id="IPR011008">
    <property type="entry name" value="Dimeric_a/b-barrel"/>
</dbReference>
<gene>
    <name evidence="4" type="ORF">PQO03_12060</name>
</gene>
<keyword evidence="2" id="KW-0732">Signal</keyword>
<feature type="signal peptide" evidence="2">
    <location>
        <begin position="1"/>
        <end position="23"/>
    </location>
</feature>
<name>A0ABY7W0Q9_9BACT</name>
<proteinExistence type="predicted"/>
<keyword evidence="5" id="KW-1185">Reference proteome</keyword>
<sequence length="123" mass="13849">MYKVIIILMVVIMSSCSTLENQAKPQVQHIVMCWLKPGASQTEFIQAVKGLKKIEEVQNVSIGTKLESVEPVADNTFDISFIVTFKNNDDLKVYLDHPKHVEAVKTTLKPALAKVVVYDFQEL</sequence>
<evidence type="ECO:0000256" key="2">
    <source>
        <dbReference type="SAM" id="SignalP"/>
    </source>
</evidence>
<dbReference type="Gene3D" id="3.30.70.100">
    <property type="match status" value="1"/>
</dbReference>
<comment type="subunit">
    <text evidence="1">Homodimer.</text>
</comment>
<dbReference type="InterPro" id="IPR013097">
    <property type="entry name" value="Dabb"/>
</dbReference>
<dbReference type="PROSITE" id="PS51257">
    <property type="entry name" value="PROKAR_LIPOPROTEIN"/>
    <property type="match status" value="1"/>
</dbReference>
<accession>A0ABY7W0Q9</accession>
<dbReference type="Proteomes" id="UP001214250">
    <property type="component" value="Chromosome 2"/>
</dbReference>